<organism evidence="2 3">
    <name type="scientific">Petrolisthes cinctipes</name>
    <name type="common">Flat porcelain crab</name>
    <dbReference type="NCBI Taxonomy" id="88211"/>
    <lineage>
        <taxon>Eukaryota</taxon>
        <taxon>Metazoa</taxon>
        <taxon>Ecdysozoa</taxon>
        <taxon>Arthropoda</taxon>
        <taxon>Crustacea</taxon>
        <taxon>Multicrustacea</taxon>
        <taxon>Malacostraca</taxon>
        <taxon>Eumalacostraca</taxon>
        <taxon>Eucarida</taxon>
        <taxon>Decapoda</taxon>
        <taxon>Pleocyemata</taxon>
        <taxon>Anomura</taxon>
        <taxon>Galatheoidea</taxon>
        <taxon>Porcellanidae</taxon>
        <taxon>Petrolisthes</taxon>
    </lineage>
</organism>
<accession>A0AAE1FSD6</accession>
<comment type="caution">
    <text evidence="2">The sequence shown here is derived from an EMBL/GenBank/DDBJ whole genome shotgun (WGS) entry which is preliminary data.</text>
</comment>
<name>A0AAE1FSD6_PETCI</name>
<evidence type="ECO:0000256" key="1">
    <source>
        <dbReference type="SAM" id="Coils"/>
    </source>
</evidence>
<proteinExistence type="predicted"/>
<gene>
    <name evidence="2" type="ORF">Pcinc_016941</name>
</gene>
<feature type="coiled-coil region" evidence="1">
    <location>
        <begin position="21"/>
        <end position="81"/>
    </location>
</feature>
<reference evidence="2" key="1">
    <citation type="submission" date="2023-10" db="EMBL/GenBank/DDBJ databases">
        <title>Genome assemblies of two species of porcelain crab, Petrolisthes cinctipes and Petrolisthes manimaculis (Anomura: Porcellanidae).</title>
        <authorList>
            <person name="Angst P."/>
        </authorList>
    </citation>
    <scope>NUCLEOTIDE SEQUENCE</scope>
    <source>
        <strain evidence="2">PB745_01</strain>
        <tissue evidence="2">Gill</tissue>
    </source>
</reference>
<keyword evidence="3" id="KW-1185">Reference proteome</keyword>
<dbReference type="EMBL" id="JAWQEG010001559">
    <property type="protein sequence ID" value="KAK3878357.1"/>
    <property type="molecule type" value="Genomic_DNA"/>
</dbReference>
<sequence length="155" mass="18083">MLYVLSSDYLIQESFLERASLVEAAAQRAELEARVTRITEDLRKAAQTEVHSTTRRALQENEALTKQMDLFRTRITALRSENNTLREALSDSQVREGLLQDTVRQVTSRGERRARLLQAVTEKAEEQARVWRDYHRLARDNHQLRRDLQVCKCCL</sequence>
<dbReference type="AlphaFoldDB" id="A0AAE1FSD6"/>
<protein>
    <submittedName>
        <fullName evidence="2">Uncharacterized protein</fullName>
    </submittedName>
</protein>
<keyword evidence="1" id="KW-0175">Coiled coil</keyword>
<evidence type="ECO:0000313" key="3">
    <source>
        <dbReference type="Proteomes" id="UP001286313"/>
    </source>
</evidence>
<evidence type="ECO:0000313" key="2">
    <source>
        <dbReference type="EMBL" id="KAK3878357.1"/>
    </source>
</evidence>
<dbReference type="Proteomes" id="UP001286313">
    <property type="component" value="Unassembled WGS sequence"/>
</dbReference>